<evidence type="ECO:0000256" key="5">
    <source>
        <dbReference type="ARBA" id="ARBA00023136"/>
    </source>
</evidence>
<organism evidence="7 8">
    <name type="scientific">Leucosporidium creatinivorum</name>
    <dbReference type="NCBI Taxonomy" id="106004"/>
    <lineage>
        <taxon>Eukaryota</taxon>
        <taxon>Fungi</taxon>
        <taxon>Dikarya</taxon>
        <taxon>Basidiomycota</taxon>
        <taxon>Pucciniomycotina</taxon>
        <taxon>Microbotryomycetes</taxon>
        <taxon>Leucosporidiales</taxon>
        <taxon>Leucosporidium</taxon>
    </lineage>
</organism>
<evidence type="ECO:0000313" key="7">
    <source>
        <dbReference type="EMBL" id="ORY69153.1"/>
    </source>
</evidence>
<keyword evidence="8" id="KW-1185">Reference proteome</keyword>
<comment type="caution">
    <text evidence="7">The sequence shown here is derived from an EMBL/GenBank/DDBJ whole genome shotgun (WGS) entry which is preliminary data.</text>
</comment>
<gene>
    <name evidence="7" type="ORF">BCR35DRAFT_308176</name>
</gene>
<sequence>MVLLHLTPSLDARLNALQSQLPAELAALVAAVLTPPATSGLGGGAEGADGKQEQAGQRTVSHELLVKVSKWARGEQGVSCTLSSLLRLTDIHAPPLPPRERSPELLAILASIDLQHQRTSYASMTSITGPQFTSSLPLNDAYDPTLHGGTVKTMAEEWKEVRRQVGAIINVGASMATVATGVWWVGGGRSVQARLGLAMTGAFLIGAIEAFLYYRFFTREEAEEKRGGAAERRKAKVLKFEGVPSAAGSLSEDKKQQ</sequence>
<accession>A0A1Y2EC39</accession>
<evidence type="ECO:0000256" key="2">
    <source>
        <dbReference type="ARBA" id="ARBA00022692"/>
    </source>
</evidence>
<keyword evidence="3" id="KW-0256">Endoplasmic reticulum</keyword>
<evidence type="ECO:0000256" key="1">
    <source>
        <dbReference type="ARBA" id="ARBA00004477"/>
    </source>
</evidence>
<feature type="transmembrane region" description="Helical" evidence="6">
    <location>
        <begin position="165"/>
        <end position="185"/>
    </location>
</feature>
<dbReference type="OrthoDB" id="19981at2759"/>
<keyword evidence="5 6" id="KW-0472">Membrane</keyword>
<dbReference type="PANTHER" id="PTHR31394">
    <property type="entry name" value="TRANSMEMBRANE PROTEIN 199"/>
    <property type="match status" value="1"/>
</dbReference>
<evidence type="ECO:0000256" key="6">
    <source>
        <dbReference type="SAM" id="Phobius"/>
    </source>
</evidence>
<dbReference type="GO" id="GO:0070072">
    <property type="term" value="P:vacuolar proton-transporting V-type ATPase complex assembly"/>
    <property type="evidence" value="ECO:0007669"/>
    <property type="project" value="InterPro"/>
</dbReference>
<dbReference type="GO" id="GO:0005789">
    <property type="term" value="C:endoplasmic reticulum membrane"/>
    <property type="evidence" value="ECO:0007669"/>
    <property type="project" value="UniProtKB-SubCell"/>
</dbReference>
<dbReference type="AlphaFoldDB" id="A0A1Y2EC39"/>
<comment type="subcellular location">
    <subcellularLocation>
        <location evidence="1">Endoplasmic reticulum membrane</location>
        <topology evidence="1">Multi-pass membrane protein</topology>
    </subcellularLocation>
</comment>
<evidence type="ECO:0000256" key="4">
    <source>
        <dbReference type="ARBA" id="ARBA00022989"/>
    </source>
</evidence>
<feature type="transmembrane region" description="Helical" evidence="6">
    <location>
        <begin position="197"/>
        <end position="216"/>
    </location>
</feature>
<dbReference type="Pfam" id="PF11712">
    <property type="entry name" value="Vma12"/>
    <property type="match status" value="1"/>
</dbReference>
<dbReference type="Proteomes" id="UP000193467">
    <property type="component" value="Unassembled WGS sequence"/>
</dbReference>
<dbReference type="PANTHER" id="PTHR31394:SF1">
    <property type="entry name" value="TRANSMEMBRANE PROTEIN 199"/>
    <property type="match status" value="1"/>
</dbReference>
<keyword evidence="4 6" id="KW-1133">Transmembrane helix</keyword>
<evidence type="ECO:0000313" key="8">
    <source>
        <dbReference type="Proteomes" id="UP000193467"/>
    </source>
</evidence>
<dbReference type="InParanoid" id="A0A1Y2EC39"/>
<proteinExistence type="predicted"/>
<keyword evidence="2 6" id="KW-0812">Transmembrane</keyword>
<name>A0A1Y2EC39_9BASI</name>
<reference evidence="7 8" key="1">
    <citation type="submission" date="2016-07" db="EMBL/GenBank/DDBJ databases">
        <title>Pervasive Adenine N6-methylation of Active Genes in Fungi.</title>
        <authorList>
            <consortium name="DOE Joint Genome Institute"/>
            <person name="Mondo S.J."/>
            <person name="Dannebaum R.O."/>
            <person name="Kuo R.C."/>
            <person name="Labutti K."/>
            <person name="Haridas S."/>
            <person name="Kuo A."/>
            <person name="Salamov A."/>
            <person name="Ahrendt S.R."/>
            <person name="Lipzen A."/>
            <person name="Sullivan W."/>
            <person name="Andreopoulos W.B."/>
            <person name="Clum A."/>
            <person name="Lindquist E."/>
            <person name="Daum C."/>
            <person name="Ramamoorthy G.K."/>
            <person name="Gryganskyi A."/>
            <person name="Culley D."/>
            <person name="Magnuson J.K."/>
            <person name="James T.Y."/>
            <person name="O'Malley M.A."/>
            <person name="Stajich J.E."/>
            <person name="Spatafora J.W."/>
            <person name="Visel A."/>
            <person name="Grigoriev I.V."/>
        </authorList>
    </citation>
    <scope>NUCLEOTIDE SEQUENCE [LARGE SCALE GENOMIC DNA]</scope>
    <source>
        <strain evidence="7 8">62-1032</strain>
    </source>
</reference>
<evidence type="ECO:0000256" key="3">
    <source>
        <dbReference type="ARBA" id="ARBA00022824"/>
    </source>
</evidence>
<dbReference type="EMBL" id="MCGR01000058">
    <property type="protein sequence ID" value="ORY69153.1"/>
    <property type="molecule type" value="Genomic_DNA"/>
</dbReference>
<protein>
    <submittedName>
        <fullName evidence="7">Endoplasmic reticulum-based factor for assembly of V-ATPase-domain-containing protein</fullName>
    </submittedName>
</protein>
<dbReference type="InterPro" id="IPR021013">
    <property type="entry name" value="ATPase_Vma12"/>
</dbReference>